<evidence type="ECO:0000256" key="7">
    <source>
        <dbReference type="RuleBase" id="RU003879"/>
    </source>
</evidence>
<protein>
    <submittedName>
        <fullName evidence="9">Biopolymer transporter ExbD</fullName>
    </submittedName>
</protein>
<dbReference type="PANTHER" id="PTHR30558">
    <property type="entry name" value="EXBD MEMBRANE COMPONENT OF PMF-DRIVEN MACROMOLECULE IMPORT SYSTEM"/>
    <property type="match status" value="1"/>
</dbReference>
<evidence type="ECO:0000256" key="2">
    <source>
        <dbReference type="ARBA" id="ARBA00005811"/>
    </source>
</evidence>
<evidence type="ECO:0000256" key="5">
    <source>
        <dbReference type="ARBA" id="ARBA00022989"/>
    </source>
</evidence>
<dbReference type="Proteomes" id="UP000245802">
    <property type="component" value="Chromosome"/>
</dbReference>
<proteinExistence type="inferred from homology"/>
<evidence type="ECO:0000256" key="3">
    <source>
        <dbReference type="ARBA" id="ARBA00022475"/>
    </source>
</evidence>
<keyword evidence="3" id="KW-1003">Cell membrane</keyword>
<dbReference type="OrthoDB" id="278938at2"/>
<evidence type="ECO:0000256" key="1">
    <source>
        <dbReference type="ARBA" id="ARBA00004162"/>
    </source>
</evidence>
<keyword evidence="5 8" id="KW-1133">Transmembrane helix</keyword>
<dbReference type="Pfam" id="PF02472">
    <property type="entry name" value="ExbD"/>
    <property type="match status" value="1"/>
</dbReference>
<dbReference type="GO" id="GO:0022857">
    <property type="term" value="F:transmembrane transporter activity"/>
    <property type="evidence" value="ECO:0007669"/>
    <property type="project" value="InterPro"/>
</dbReference>
<reference evidence="9 10" key="1">
    <citation type="submission" date="2018-01" db="EMBL/GenBank/DDBJ databases">
        <title>G. obscuriglobus.</title>
        <authorList>
            <person name="Franke J."/>
            <person name="Blomberg W."/>
            <person name="Selmecki A."/>
        </authorList>
    </citation>
    <scope>NUCLEOTIDE SEQUENCE [LARGE SCALE GENOMIC DNA]</scope>
    <source>
        <strain evidence="9 10">DSM 5831</strain>
    </source>
</reference>
<evidence type="ECO:0000256" key="4">
    <source>
        <dbReference type="ARBA" id="ARBA00022692"/>
    </source>
</evidence>
<sequence length="206" mass="23157">MSQWQVRKEGAVEVLALPNAAEVLAGLRDGNFLPTDEVKGPTDGDWQPIETHPTFAEAAADVEPLPPEEVDDTHLDMNPLIDVCLVLLIFFILTITYASVERAIEVPEDTPEGKGTPRVEYKDIKDRVFKVVVRMDGERPVIKIEDKEVAKEQIFKEMESVINSTGRKEMVLDRDKAVPWGVITAILDAAKGNQVHRIVYNQRKRD</sequence>
<dbReference type="InterPro" id="IPR003400">
    <property type="entry name" value="ExbD"/>
</dbReference>
<keyword evidence="7" id="KW-0653">Protein transport</keyword>
<feature type="transmembrane region" description="Helical" evidence="8">
    <location>
        <begin position="80"/>
        <end position="100"/>
    </location>
</feature>
<name>A0A2Z3GU37_9BACT</name>
<evidence type="ECO:0000313" key="9">
    <source>
        <dbReference type="EMBL" id="AWM37919.1"/>
    </source>
</evidence>
<evidence type="ECO:0000256" key="8">
    <source>
        <dbReference type="SAM" id="Phobius"/>
    </source>
</evidence>
<evidence type="ECO:0000313" key="10">
    <source>
        <dbReference type="Proteomes" id="UP000245802"/>
    </source>
</evidence>
<dbReference type="EMBL" id="CP025958">
    <property type="protein sequence ID" value="AWM37919.1"/>
    <property type="molecule type" value="Genomic_DNA"/>
</dbReference>
<dbReference type="KEGG" id="gog:C1280_13585"/>
<dbReference type="GO" id="GO:0015031">
    <property type="term" value="P:protein transport"/>
    <property type="evidence" value="ECO:0007669"/>
    <property type="project" value="UniProtKB-KW"/>
</dbReference>
<keyword evidence="4 7" id="KW-0812">Transmembrane</keyword>
<comment type="subcellular location">
    <subcellularLocation>
        <location evidence="1">Cell membrane</location>
        <topology evidence="1">Single-pass membrane protein</topology>
    </subcellularLocation>
    <subcellularLocation>
        <location evidence="7">Cell membrane</location>
        <topology evidence="7">Single-pass type II membrane protein</topology>
    </subcellularLocation>
</comment>
<accession>A0A2Z3GU37</accession>
<dbReference type="GO" id="GO:0005886">
    <property type="term" value="C:plasma membrane"/>
    <property type="evidence" value="ECO:0007669"/>
    <property type="project" value="UniProtKB-SubCell"/>
</dbReference>
<comment type="similarity">
    <text evidence="2 7">Belongs to the ExbD/TolR family.</text>
</comment>
<keyword evidence="6 8" id="KW-0472">Membrane</keyword>
<gene>
    <name evidence="9" type="ORF">C1280_13585</name>
</gene>
<keyword evidence="7" id="KW-0813">Transport</keyword>
<dbReference type="RefSeq" id="WP_010045002.1">
    <property type="nucleotide sequence ID" value="NZ_CP025958.1"/>
</dbReference>
<organism evidence="9 10">
    <name type="scientific">Gemmata obscuriglobus</name>
    <dbReference type="NCBI Taxonomy" id="114"/>
    <lineage>
        <taxon>Bacteria</taxon>
        <taxon>Pseudomonadati</taxon>
        <taxon>Planctomycetota</taxon>
        <taxon>Planctomycetia</taxon>
        <taxon>Gemmatales</taxon>
        <taxon>Gemmataceae</taxon>
        <taxon>Gemmata</taxon>
    </lineage>
</organism>
<evidence type="ECO:0000256" key="6">
    <source>
        <dbReference type="ARBA" id="ARBA00023136"/>
    </source>
</evidence>
<keyword evidence="10" id="KW-1185">Reference proteome</keyword>
<dbReference type="AlphaFoldDB" id="A0A2Z3GU37"/>